<gene>
    <name evidence="2" type="ORF">BM221_007458</name>
</gene>
<feature type="region of interest" description="Disordered" evidence="1">
    <location>
        <begin position="423"/>
        <end position="481"/>
    </location>
</feature>
<feature type="compositionally biased region" description="Basic residues" evidence="1">
    <location>
        <begin position="1103"/>
        <end position="1116"/>
    </location>
</feature>
<feature type="compositionally biased region" description="Low complexity" evidence="1">
    <location>
        <begin position="551"/>
        <end position="562"/>
    </location>
</feature>
<protein>
    <submittedName>
        <fullName evidence="2">Uncharacterized protein</fullName>
    </submittedName>
</protein>
<dbReference type="Proteomes" id="UP000235728">
    <property type="component" value="Unassembled WGS sequence"/>
</dbReference>
<comment type="caution">
    <text evidence="2">The sequence shown here is derived from an EMBL/GenBank/DDBJ whole genome shotgun (WGS) entry which is preliminary data.</text>
</comment>
<feature type="compositionally biased region" description="Basic and acidic residues" evidence="1">
    <location>
        <begin position="423"/>
        <end position="434"/>
    </location>
</feature>
<dbReference type="AntiFam" id="ANF00142">
    <property type="entry name" value="Shadow ORF (opposite yadG)"/>
</dbReference>
<evidence type="ECO:0000313" key="2">
    <source>
        <dbReference type="EMBL" id="PMB66469.1"/>
    </source>
</evidence>
<sequence>MGPGPAHLRQRIHPIGFTPLHQLIVAALFHHLTALDHKDDIGLAHRVQPVCNGNHRDALGRPLQALLQRTLALGVERTGALVEQQQLGLAHERARNRQALALAARETRPVGAALGIVAVGESGNCVVDVGQPARLFNLGVGRLDAGACAEADVELDGAFKQCAVLRHHGNVVAELGALAGANVGAVHLDDAGGGTVHALHERQNGGLAGARGTDETAKLTRVDGKRHALEDLNLGSRGVRKGDVLKDDCRTPVRTRWFGRRLRIGFDVCASLLSWQLLCRVKVNQAQDAGGSGARTRDLGRQTEHLTPLLRADEHRRQNDQKLRLRVLALDDARRTPPVGKGVDELAGAVGHGEPKVSPQAEHCDFLLRPVQRTAVRAQDLILNRQRRHRLERVDGLDGDAEGRGEGAGVLALKLRERAHLHDAGAEQQGHGHEEDDGNLPSDNVRNDNGGQKIDHDGKHGADNGAAEAAHGGRVGRDDGQQRRGCAAAGLVPVHVLLMQRAEREHANAVEELLGNVAKAGPARRVGEQLDDGQHEEEATKEATRPEDVVGRVARVDVANGVAENETGSGKGEPDKNTSKDGNQEPQKVGPDELEHAVEDCAGRLVGIQVILWGSSLFAFRCSLSVGVGHEIMHLDRFIVLGNGVALPHVGFDVAAVSACKRDAVVLLLRLDILKTNHAGIVSIESHELTVGALLENDTVAHDNNVVGILDGGQPVGNGNEGAILSDGLDGHLDASLTCRVERRGGLVENQDFRVANKSTCKSNSLSLSAADKLAADTDISAVATLKFLNKRGSICEFGSLANHVNKFSYIGTKLVRSRIHVRPFLQLLSKLRQDGAFNNGLELLVMLPRRVQHTESNVFENGAAEQRGLLLHKTHEAAQALDVEIAEVVAVERDGSLGRIIQTRSQAGNGRFSTTREAYKGCVLAGGTLKRDVSQNRAVRTGDVRIGDAVKLDAAGSGRGKLLAIIRARVNEHRRFDILPHLAESGGRGTEHRNVRGNGTKDDAGINQQENDNGDVTDRSAVVLANGLDDLATSLPESKCIGRVGDEVEDTSLQGGYKCLFDAVDAGKTHGGGKLGLETRSGVESLHDGNVRQRLLRNGRRRRNGIGHGHGKLLRKVAADDGEEQKSRDEGDEHGGQLCILYETNSVGGDEEGRAGNADANLFRGARLDNLHIGIEARRQLAGLALVVKGGVLAQHGAKVGVADAGLETARKDGPAHEVGVDEDEAGDANVDELEDFGVYGALQLVRGGLVQVGQGAGVARGLVEVVDELAKEDAHERNGHAGGGGDDEAADEEDVVLPRRVGVDEELKVGEELQRGVIVRDWCGLWMAEREKEKTREGMHTASFRVAIGSTGAASGSSWSGTAFGGSAGVAEDPWSGGSGIAPVESATGTGWPSWAGAG</sequence>
<dbReference type="AntiFam" id="ANF00095">
    <property type="entry name" value="Shadow ORF (opposite ABC transporters)"/>
</dbReference>
<feature type="region of interest" description="Disordered" evidence="1">
    <location>
        <begin position="524"/>
        <end position="593"/>
    </location>
</feature>
<reference evidence="2 3" key="1">
    <citation type="journal article" date="2016" name="Appl. Microbiol. Biotechnol.">
        <title>Characterization of T-DNA insertion mutants with decreased virulence in the entomopathogenic fungus Beauveria bassiana JEF-007.</title>
        <authorList>
            <person name="Kim S."/>
            <person name="Lee S.J."/>
            <person name="Nai Y.S."/>
            <person name="Yu J.S."/>
            <person name="Lee M.R."/>
            <person name="Yang Y.T."/>
            <person name="Kim J.S."/>
        </authorList>
    </citation>
    <scope>NUCLEOTIDE SEQUENCE [LARGE SCALE GENOMIC DNA]</scope>
    <source>
        <strain evidence="2 3">JEF-007</strain>
    </source>
</reference>
<feature type="region of interest" description="Disordered" evidence="1">
    <location>
        <begin position="1377"/>
        <end position="1401"/>
    </location>
</feature>
<dbReference type="EMBL" id="MRVG01000008">
    <property type="protein sequence ID" value="PMB66469.1"/>
    <property type="molecule type" value="Genomic_DNA"/>
</dbReference>
<feature type="compositionally biased region" description="Basic and acidic residues" evidence="1">
    <location>
        <begin position="1125"/>
        <end position="1136"/>
    </location>
</feature>
<feature type="compositionally biased region" description="Polar residues" evidence="1">
    <location>
        <begin position="441"/>
        <end position="450"/>
    </location>
</feature>
<proteinExistence type="predicted"/>
<accession>A0A2N6NGR4</accession>
<feature type="compositionally biased region" description="Basic and acidic residues" evidence="1">
    <location>
        <begin position="572"/>
        <end position="583"/>
    </location>
</feature>
<feature type="compositionally biased region" description="Basic and acidic residues" evidence="1">
    <location>
        <begin position="990"/>
        <end position="1005"/>
    </location>
</feature>
<feature type="region of interest" description="Disordered" evidence="1">
    <location>
        <begin position="982"/>
        <end position="1017"/>
    </location>
</feature>
<organism evidence="2 3">
    <name type="scientific">Beauveria bassiana</name>
    <name type="common">White muscardine disease fungus</name>
    <name type="synonym">Tritirachium shiotae</name>
    <dbReference type="NCBI Taxonomy" id="176275"/>
    <lineage>
        <taxon>Eukaryota</taxon>
        <taxon>Fungi</taxon>
        <taxon>Dikarya</taxon>
        <taxon>Ascomycota</taxon>
        <taxon>Pezizomycotina</taxon>
        <taxon>Sordariomycetes</taxon>
        <taxon>Hypocreomycetidae</taxon>
        <taxon>Hypocreales</taxon>
        <taxon>Cordycipitaceae</taxon>
        <taxon>Beauveria</taxon>
    </lineage>
</organism>
<feature type="compositionally biased region" description="Basic and acidic residues" evidence="1">
    <location>
        <begin position="525"/>
        <end position="550"/>
    </location>
</feature>
<feature type="compositionally biased region" description="Basic and acidic residues" evidence="1">
    <location>
        <begin position="453"/>
        <end position="462"/>
    </location>
</feature>
<evidence type="ECO:0000313" key="3">
    <source>
        <dbReference type="Proteomes" id="UP000235728"/>
    </source>
</evidence>
<evidence type="ECO:0000256" key="1">
    <source>
        <dbReference type="SAM" id="MobiDB-lite"/>
    </source>
</evidence>
<feature type="region of interest" description="Disordered" evidence="1">
    <location>
        <begin position="1103"/>
        <end position="1136"/>
    </location>
</feature>
<name>A0A2N6NGR4_BEABA</name>